<evidence type="ECO:0000256" key="2">
    <source>
        <dbReference type="SAM" id="Phobius"/>
    </source>
</evidence>
<keyword evidence="2" id="KW-0472">Membrane</keyword>
<geneLocation type="plasmid" evidence="4"/>
<organism evidence="3 4">
    <name type="scientific">Megalodesulfovibrio gigas (strain ATCC 19364 / DSM 1382 / NCIMB 9332 / VKM B-1759)</name>
    <name type="common">Desulfovibrio gigas</name>
    <dbReference type="NCBI Taxonomy" id="1121448"/>
    <lineage>
        <taxon>Bacteria</taxon>
        <taxon>Pseudomonadati</taxon>
        <taxon>Thermodesulfobacteriota</taxon>
        <taxon>Desulfovibrionia</taxon>
        <taxon>Desulfovibrionales</taxon>
        <taxon>Desulfovibrionaceae</taxon>
        <taxon>Megalodesulfovibrio</taxon>
    </lineage>
</organism>
<dbReference type="AlphaFoldDB" id="T2GG61"/>
<evidence type="ECO:0000256" key="1">
    <source>
        <dbReference type="SAM" id="MobiDB-lite"/>
    </source>
</evidence>
<keyword evidence="3" id="KW-0614">Plasmid</keyword>
<dbReference type="Pfam" id="PF07963">
    <property type="entry name" value="N_methyl"/>
    <property type="match status" value="1"/>
</dbReference>
<dbReference type="KEGG" id="dgg:DGI_4000"/>
<protein>
    <recommendedName>
        <fullName evidence="5">Prepilin-type N-terminal cleavage/methylation domain-containing protein</fullName>
    </recommendedName>
</protein>
<feature type="region of interest" description="Disordered" evidence="1">
    <location>
        <begin position="150"/>
        <end position="178"/>
    </location>
</feature>
<feature type="compositionally biased region" description="Acidic residues" evidence="1">
    <location>
        <begin position="168"/>
        <end position="178"/>
    </location>
</feature>
<gene>
    <name evidence="3" type="ORF">DGI_4000</name>
</gene>
<reference evidence="4" key="2">
    <citation type="submission" date="2013-07" db="EMBL/GenBank/DDBJ databases">
        <authorList>
            <person name="Morais-Silva F.O."/>
            <person name="Rezende A.M."/>
            <person name="Pimentel C."/>
            <person name="Resende D.M."/>
            <person name="Santos C.I."/>
            <person name="Clemente C."/>
            <person name="de Oliveira L.M."/>
            <person name="da Silva S.M."/>
            <person name="Costa D.A."/>
            <person name="Varela-Raposo A."/>
            <person name="Horacio E.C.A."/>
            <person name="Matos M."/>
            <person name="Flores O."/>
            <person name="Ruiz J.C."/>
            <person name="Rodrigues-Pousada C."/>
        </authorList>
    </citation>
    <scope>NUCLEOTIDE SEQUENCE [LARGE SCALE GENOMIC DNA]</scope>
    <source>
        <strain evidence="4">ATCC 19364 / DSM 1382 / NCIMB 9332 / VKM B-1759</strain>
        <plasmid evidence="4">Plasmid</plasmid>
    </source>
</reference>
<dbReference type="PATRIC" id="fig|1121448.10.peg.3489"/>
<evidence type="ECO:0000313" key="3">
    <source>
        <dbReference type="EMBL" id="AGW15214.1"/>
    </source>
</evidence>
<keyword evidence="2" id="KW-0812">Transmembrane</keyword>
<dbReference type="NCBIfam" id="TIGR02532">
    <property type="entry name" value="IV_pilin_GFxxxE"/>
    <property type="match status" value="1"/>
</dbReference>
<feature type="transmembrane region" description="Helical" evidence="2">
    <location>
        <begin position="18"/>
        <end position="39"/>
    </location>
</feature>
<proteinExistence type="predicted"/>
<evidence type="ECO:0008006" key="5">
    <source>
        <dbReference type="Google" id="ProtNLM"/>
    </source>
</evidence>
<evidence type="ECO:0000313" key="4">
    <source>
        <dbReference type="Proteomes" id="UP000016587"/>
    </source>
</evidence>
<keyword evidence="2" id="KW-1133">Transmembrane helix</keyword>
<dbReference type="PROSITE" id="PS00409">
    <property type="entry name" value="PROKAR_NTER_METHYL"/>
    <property type="match status" value="1"/>
</dbReference>
<dbReference type="InterPro" id="IPR012902">
    <property type="entry name" value="N_methyl_site"/>
</dbReference>
<reference evidence="3 4" key="1">
    <citation type="journal article" date="2013" name="J. Bacteriol.">
        <title>Roles of HynAB and Ech, the only two hydrogenases found in the model sulfate reducer Desulfovibrio gigas.</title>
        <authorList>
            <person name="Morais-Silva F.O."/>
            <person name="Santos C.I."/>
            <person name="Rodrigues R."/>
            <person name="Pereira I.A."/>
            <person name="Rodrigues-Pousada C."/>
        </authorList>
    </citation>
    <scope>NUCLEOTIDE SEQUENCE [LARGE SCALE GENOMIC DNA]</scope>
    <source>
        <strain evidence="4">ATCC 19364 / DSM 1382 / NCIMB 9332 / VKM B-1759</strain>
        <plasmid evidence="3">unnamed</plasmid>
    </source>
</reference>
<dbReference type="EMBL" id="CP006586">
    <property type="protein sequence ID" value="AGW15214.1"/>
    <property type="molecule type" value="Genomic_DNA"/>
</dbReference>
<accession>T2GG61</accession>
<sequence>MVIPGCSQFRKTTSGFSLLEVLVALVVGAILTVSLLGVIQQNVTMAGEVWEMQAHLDMAQELLLLRSPYARQLAPSSWAGWTSKTPGAAKDRQDWQDARWRLTRERRKETGFRHGFEDGPRNATPFTPTQLQLFTSIRTRQMRWTWLEPPAETDTVRAAGKDTTPEIPMDDIPMDDTP</sequence>
<dbReference type="Proteomes" id="UP000016587">
    <property type="component" value="Plasmid unnamed"/>
</dbReference>
<keyword evidence="4" id="KW-1185">Reference proteome</keyword>
<dbReference type="RefSeq" id="WP_021758401.1">
    <property type="nucleotide sequence ID" value="NC_022436.1"/>
</dbReference>
<dbReference type="HOGENOM" id="CLU_1508277_0_0_7"/>
<name>T2GG61_MEGG1</name>